<reference evidence="3 4" key="1">
    <citation type="submission" date="2019-02" db="EMBL/GenBank/DDBJ databases">
        <title>Draft genome sequence of Amycolatopsis sp. 8-3EHSu isolated from roots of Suaeda maritima.</title>
        <authorList>
            <person name="Duangmal K."/>
            <person name="Chantavorakit T."/>
        </authorList>
    </citation>
    <scope>NUCLEOTIDE SEQUENCE [LARGE SCALE GENOMIC DNA]</scope>
    <source>
        <strain evidence="3 4">8-3EHSu</strain>
    </source>
</reference>
<dbReference type="Pfam" id="PF14742">
    <property type="entry name" value="GDE_N_bis"/>
    <property type="match status" value="1"/>
</dbReference>
<evidence type="ECO:0000259" key="1">
    <source>
        <dbReference type="Pfam" id="PF14742"/>
    </source>
</evidence>
<keyword evidence="4" id="KW-1185">Reference proteome</keyword>
<organism evidence="3 4">
    <name type="scientific">Amycolatopsis suaedae</name>
    <dbReference type="NCBI Taxonomy" id="2510978"/>
    <lineage>
        <taxon>Bacteria</taxon>
        <taxon>Bacillati</taxon>
        <taxon>Actinomycetota</taxon>
        <taxon>Actinomycetes</taxon>
        <taxon>Pseudonocardiales</taxon>
        <taxon>Pseudonocardiaceae</taxon>
        <taxon>Amycolatopsis</taxon>
    </lineage>
</organism>
<evidence type="ECO:0000313" key="4">
    <source>
        <dbReference type="Proteomes" id="UP000292003"/>
    </source>
</evidence>
<dbReference type="RefSeq" id="WP_130475358.1">
    <property type="nucleotide sequence ID" value="NZ_SFCC01000005.1"/>
</dbReference>
<feature type="domain" description="Putative glycogen debranching enzyme N-terminal" evidence="1">
    <location>
        <begin position="2"/>
        <end position="185"/>
    </location>
</feature>
<feature type="domain" description="Mannosylglycerate hydrolase MGH1-like glycoside hydrolase" evidence="2">
    <location>
        <begin position="407"/>
        <end position="562"/>
    </location>
</feature>
<name>A0A4Q7JA92_9PSEU</name>
<evidence type="ECO:0000313" key="3">
    <source>
        <dbReference type="EMBL" id="RZQ63832.1"/>
    </source>
</evidence>
<dbReference type="EMBL" id="SFCC01000005">
    <property type="protein sequence ID" value="RZQ63832.1"/>
    <property type="molecule type" value="Genomic_DNA"/>
</dbReference>
<dbReference type="InterPro" id="IPR054491">
    <property type="entry name" value="MGH1-like_GH"/>
</dbReference>
<dbReference type="Gene3D" id="1.50.10.10">
    <property type="match status" value="1"/>
</dbReference>
<dbReference type="SUPFAM" id="SSF48208">
    <property type="entry name" value="Six-hairpin glycosidases"/>
    <property type="match status" value="1"/>
</dbReference>
<evidence type="ECO:0000259" key="2">
    <source>
        <dbReference type="Pfam" id="PF22422"/>
    </source>
</evidence>
<keyword evidence="3" id="KW-0032">Aminotransferase</keyword>
<dbReference type="Pfam" id="PF22422">
    <property type="entry name" value="MGH1-like_GH"/>
    <property type="match status" value="1"/>
</dbReference>
<dbReference type="InterPro" id="IPR008928">
    <property type="entry name" value="6-hairpin_glycosidase_sf"/>
</dbReference>
<protein>
    <submittedName>
        <fullName evidence="3">Aminotransferase</fullName>
    </submittedName>
</protein>
<proteinExistence type="predicted"/>
<dbReference type="GO" id="GO:0008483">
    <property type="term" value="F:transaminase activity"/>
    <property type="evidence" value="ECO:0007669"/>
    <property type="project" value="UniProtKB-KW"/>
</dbReference>
<accession>A0A4Q7JA92</accession>
<dbReference type="OrthoDB" id="9759959at2"/>
<dbReference type="AlphaFoldDB" id="A0A4Q7JA92"/>
<dbReference type="GO" id="GO:0005975">
    <property type="term" value="P:carbohydrate metabolic process"/>
    <property type="evidence" value="ECO:0007669"/>
    <property type="project" value="InterPro"/>
</dbReference>
<dbReference type="InterPro" id="IPR012341">
    <property type="entry name" value="6hp_glycosidase-like_sf"/>
</dbReference>
<keyword evidence="3" id="KW-0808">Transferase</keyword>
<dbReference type="Proteomes" id="UP000292003">
    <property type="component" value="Unassembled WGS sequence"/>
</dbReference>
<comment type="caution">
    <text evidence="3">The sequence shown here is derived from an EMBL/GenBank/DDBJ whole genome shotgun (WGS) entry which is preliminary data.</text>
</comment>
<dbReference type="InterPro" id="IPR032856">
    <property type="entry name" value="GDE_N_bis"/>
</dbReference>
<gene>
    <name evidence="3" type="ORF">EWH70_11770</name>
</gene>
<sequence>MLVAGTTFLVTDDAGDVPPGSGEGLFVADTRHLATWELRVDGRRLRPLTVTRTAVSAETVLAPPARRGEPPPYVLVRTQALDASGLAERLRIRNLRAEAAVVEIRYEVSADFADQFELRGSAEYAKPGAVRQTAVEDGSLVLRYRRESYAKRTVVTPGGPGRCDRRGVLWQAELEPHEQAELTVRVSAGGAAADVDAVVAARQADLDRVVAGFALPAIDDPVLRRAVHSGLDDLATLMIPAGREQVPGAGAPWFLTLFGRDSLITALAALPCNRDLAAGVLRALAACQGTRVDPARCEEPGRIVHEVRAGELSRFGQVPFERFYGTVDATPLFLILLGECGDAALAAELEAAARAAAGWVLRGVGAGYLTYRTDGPGLVHHCWKDSADSIVFASGEPAEGPIAVAEAQGYAYRGLRAVAKVARDVWRDRAYADELTGYAEDLRDRFAEDFWLPERDFPALALDGAGRRVDLLASNAGHLLWSGILDRRQAEGVAGRLLSPEFFTGWGLRTVAAGQRPYHPLSYHRGGVWPHDTALAVAGLTGYGLTGHAQRLAGGLLRAAEHFGFRLPEVLAGFGDDEVAAPVPYPHACSPQAWAATAPLWLLG</sequence>